<sequence length="243" mass="26440">MARELVDLLWRDHPAAPSGGGRGPRAKVSTTRTVEEAVALADAEGLDGLTVRRLAARLGVAANAVYTHVGSRDDLLVLMADLVRTRRRRRPSAHDDWRSRVRELAEAELALHAAHPWLVDVTDQRTAFGPGTIADYDHQLHALDGTGLDDVDRDAALTFVTDFVRASARARRPAAYDDRMATVWASWSERLATYVGDTHPLARRVGAAAGAAMQAPASAEHAWCFGLERVLDAIEALVRANGR</sequence>
<dbReference type="PROSITE" id="PS50977">
    <property type="entry name" value="HTH_TETR_2"/>
    <property type="match status" value="1"/>
</dbReference>
<dbReference type="OrthoDB" id="2570341at2"/>
<dbReference type="InterPro" id="IPR001647">
    <property type="entry name" value="HTH_TetR"/>
</dbReference>
<protein>
    <submittedName>
        <fullName evidence="7">Regulatory protein TetR</fullName>
    </submittedName>
</protein>
<dbReference type="GO" id="GO:0003700">
    <property type="term" value="F:DNA-binding transcription factor activity"/>
    <property type="evidence" value="ECO:0007669"/>
    <property type="project" value="TreeGrafter"/>
</dbReference>
<feature type="DNA-binding region" description="H-T-H motif" evidence="5">
    <location>
        <begin position="50"/>
        <end position="69"/>
    </location>
</feature>
<evidence type="ECO:0000259" key="6">
    <source>
        <dbReference type="PROSITE" id="PS50977"/>
    </source>
</evidence>
<dbReference type="InterPro" id="IPR003012">
    <property type="entry name" value="Tet_transcr_reg_TetR"/>
</dbReference>
<proteinExistence type="predicted"/>
<evidence type="ECO:0000313" key="7">
    <source>
        <dbReference type="EMBL" id="ADG75084.1"/>
    </source>
</evidence>
<dbReference type="Proteomes" id="UP000000849">
    <property type="component" value="Chromosome"/>
</dbReference>
<dbReference type="RefSeq" id="WP_013117418.1">
    <property type="nucleotide sequence ID" value="NC_014151.1"/>
</dbReference>
<dbReference type="Pfam" id="PF02909">
    <property type="entry name" value="TetR_C_1"/>
    <property type="match status" value="1"/>
</dbReference>
<name>D5UG61_CELFN</name>
<evidence type="ECO:0000256" key="3">
    <source>
        <dbReference type="ARBA" id="ARBA00023125"/>
    </source>
</evidence>
<dbReference type="PANTHER" id="PTHR30055:SF151">
    <property type="entry name" value="TRANSCRIPTIONAL REGULATORY PROTEIN"/>
    <property type="match status" value="1"/>
</dbReference>
<keyword evidence="3 5" id="KW-0238">DNA-binding</keyword>
<evidence type="ECO:0000256" key="4">
    <source>
        <dbReference type="ARBA" id="ARBA00023163"/>
    </source>
</evidence>
<dbReference type="AlphaFoldDB" id="D5UG61"/>
<dbReference type="Gene3D" id="1.10.357.10">
    <property type="entry name" value="Tetracycline Repressor, domain 2"/>
    <property type="match status" value="1"/>
</dbReference>
<reference evidence="7 8" key="1">
    <citation type="journal article" date="2010" name="Stand. Genomic Sci.">
        <title>Complete genome sequence of Cellulomonas flavigena type strain (134).</title>
        <authorList>
            <person name="Abt B."/>
            <person name="Foster B."/>
            <person name="Lapidus A."/>
            <person name="Clum A."/>
            <person name="Sun H."/>
            <person name="Pukall R."/>
            <person name="Lucas S."/>
            <person name="Glavina Del Rio T."/>
            <person name="Nolan M."/>
            <person name="Tice H."/>
            <person name="Cheng J.F."/>
            <person name="Pitluck S."/>
            <person name="Liolios K."/>
            <person name="Ivanova N."/>
            <person name="Mavromatis K."/>
            <person name="Ovchinnikova G."/>
            <person name="Pati A."/>
            <person name="Goodwin L."/>
            <person name="Chen A."/>
            <person name="Palaniappan K."/>
            <person name="Land M."/>
            <person name="Hauser L."/>
            <person name="Chang Y.J."/>
            <person name="Jeffries C.D."/>
            <person name="Rohde M."/>
            <person name="Goker M."/>
            <person name="Woyke T."/>
            <person name="Bristow J."/>
            <person name="Eisen J.A."/>
            <person name="Markowitz V."/>
            <person name="Hugenholtz P."/>
            <person name="Kyrpides N.C."/>
            <person name="Klenk H.P."/>
        </authorList>
    </citation>
    <scope>NUCLEOTIDE SEQUENCE [LARGE SCALE GENOMIC DNA]</scope>
    <source>
        <strain evidence="8">ATCC 482 / DSM 20109 / BCRC 11376 / JCM 18109 / NBRC 3775 / NCIMB 8073 / NRS 134</strain>
    </source>
</reference>
<accession>D5UG61</accession>
<organism evidence="7 8">
    <name type="scientific">Cellulomonas flavigena (strain ATCC 482 / DSM 20109 / BCRC 11376 / JCM 18109 / NBRC 3775 / NCIMB 8073 / NRS 134)</name>
    <dbReference type="NCBI Taxonomy" id="446466"/>
    <lineage>
        <taxon>Bacteria</taxon>
        <taxon>Bacillati</taxon>
        <taxon>Actinomycetota</taxon>
        <taxon>Actinomycetes</taxon>
        <taxon>Micrococcales</taxon>
        <taxon>Cellulomonadaceae</taxon>
        <taxon>Cellulomonas</taxon>
    </lineage>
</organism>
<dbReference type="InterPro" id="IPR009057">
    <property type="entry name" value="Homeodomain-like_sf"/>
</dbReference>
<keyword evidence="4" id="KW-0804">Transcription</keyword>
<dbReference type="HOGENOM" id="CLU_069543_0_1_11"/>
<dbReference type="KEGG" id="cfl:Cfla_2193"/>
<dbReference type="Pfam" id="PF00440">
    <property type="entry name" value="TetR_N"/>
    <property type="match status" value="1"/>
</dbReference>
<dbReference type="SUPFAM" id="SSF46689">
    <property type="entry name" value="Homeodomain-like"/>
    <property type="match status" value="1"/>
</dbReference>
<dbReference type="GO" id="GO:0046677">
    <property type="term" value="P:response to antibiotic"/>
    <property type="evidence" value="ECO:0007669"/>
    <property type="project" value="InterPro"/>
</dbReference>
<dbReference type="eggNOG" id="COG1309">
    <property type="taxonomic scope" value="Bacteria"/>
</dbReference>
<evidence type="ECO:0000256" key="2">
    <source>
        <dbReference type="ARBA" id="ARBA00023015"/>
    </source>
</evidence>
<keyword evidence="2" id="KW-0805">Transcription regulation</keyword>
<dbReference type="SUPFAM" id="SSF48498">
    <property type="entry name" value="Tetracyclin repressor-like, C-terminal domain"/>
    <property type="match status" value="1"/>
</dbReference>
<dbReference type="EMBL" id="CP001964">
    <property type="protein sequence ID" value="ADG75084.1"/>
    <property type="molecule type" value="Genomic_DNA"/>
</dbReference>
<dbReference type="InterPro" id="IPR004111">
    <property type="entry name" value="Repressor_TetR_C"/>
</dbReference>
<dbReference type="PRINTS" id="PR00400">
    <property type="entry name" value="TETREPRESSOR"/>
</dbReference>
<dbReference type="PANTHER" id="PTHR30055">
    <property type="entry name" value="HTH-TYPE TRANSCRIPTIONAL REGULATOR RUTR"/>
    <property type="match status" value="1"/>
</dbReference>
<evidence type="ECO:0000313" key="8">
    <source>
        <dbReference type="Proteomes" id="UP000000849"/>
    </source>
</evidence>
<gene>
    <name evidence="7" type="ordered locus">Cfla_2193</name>
</gene>
<dbReference type="InterPro" id="IPR050109">
    <property type="entry name" value="HTH-type_TetR-like_transc_reg"/>
</dbReference>
<dbReference type="GO" id="GO:0000976">
    <property type="term" value="F:transcription cis-regulatory region binding"/>
    <property type="evidence" value="ECO:0007669"/>
    <property type="project" value="TreeGrafter"/>
</dbReference>
<feature type="domain" description="HTH tetR-type" evidence="6">
    <location>
        <begin position="27"/>
        <end position="87"/>
    </location>
</feature>
<evidence type="ECO:0000256" key="5">
    <source>
        <dbReference type="PROSITE-ProRule" id="PRU00335"/>
    </source>
</evidence>
<dbReference type="Gene3D" id="1.10.10.60">
    <property type="entry name" value="Homeodomain-like"/>
    <property type="match status" value="1"/>
</dbReference>
<dbReference type="GO" id="GO:0045892">
    <property type="term" value="P:negative regulation of DNA-templated transcription"/>
    <property type="evidence" value="ECO:0007669"/>
    <property type="project" value="InterPro"/>
</dbReference>
<dbReference type="STRING" id="446466.Cfla_2193"/>
<dbReference type="InterPro" id="IPR036271">
    <property type="entry name" value="Tet_transcr_reg_TetR-rel_C_sf"/>
</dbReference>
<evidence type="ECO:0000256" key="1">
    <source>
        <dbReference type="ARBA" id="ARBA00022491"/>
    </source>
</evidence>
<keyword evidence="1" id="KW-0678">Repressor</keyword>
<keyword evidence="8" id="KW-1185">Reference proteome</keyword>